<dbReference type="GO" id="GO:0006261">
    <property type="term" value="P:DNA-templated DNA replication"/>
    <property type="evidence" value="ECO:0007669"/>
    <property type="project" value="TreeGrafter"/>
</dbReference>
<evidence type="ECO:0000256" key="2">
    <source>
        <dbReference type="ARBA" id="ARBA00017703"/>
    </source>
</evidence>
<dbReference type="Gene3D" id="1.10.8.60">
    <property type="match status" value="1"/>
</dbReference>
<evidence type="ECO:0000313" key="12">
    <source>
        <dbReference type="Proteomes" id="UP000031641"/>
    </source>
</evidence>
<dbReference type="HOGENOM" id="CLU_862818_0_0_14"/>
<dbReference type="InterPro" id="IPR005790">
    <property type="entry name" value="DNA_polIII_delta"/>
</dbReference>
<dbReference type="Proteomes" id="UP000031641">
    <property type="component" value="Chromosome"/>
</dbReference>
<reference evidence="12" key="1">
    <citation type="journal article" date="2014" name="Genome Announc.">
        <title>Complete Genome Sequence of Mycoplasma canadense Strain HAZ 360_1 from Bovine Mastitic Milk in Japan.</title>
        <authorList>
            <person name="Hata E."/>
        </authorList>
    </citation>
    <scope>NUCLEOTIDE SEQUENCE [LARGE SCALE GENOMIC DNA]</scope>
    <source>
        <strain evidence="12">HAZ360_1</strain>
    </source>
</reference>
<dbReference type="Pfam" id="PF06144">
    <property type="entry name" value="DNA_pol3_delta"/>
    <property type="match status" value="1"/>
</dbReference>
<comment type="catalytic activity">
    <reaction evidence="8">
        <text>DNA(n) + a 2'-deoxyribonucleoside 5'-triphosphate = DNA(n+1) + diphosphate</text>
        <dbReference type="Rhea" id="RHEA:22508"/>
        <dbReference type="Rhea" id="RHEA-COMP:17339"/>
        <dbReference type="Rhea" id="RHEA-COMP:17340"/>
        <dbReference type="ChEBI" id="CHEBI:33019"/>
        <dbReference type="ChEBI" id="CHEBI:61560"/>
        <dbReference type="ChEBI" id="CHEBI:173112"/>
        <dbReference type="EC" id="2.7.7.7"/>
    </reaction>
</comment>
<evidence type="ECO:0000256" key="4">
    <source>
        <dbReference type="ARBA" id="ARBA00022695"/>
    </source>
</evidence>
<evidence type="ECO:0000256" key="5">
    <source>
        <dbReference type="ARBA" id="ARBA00022705"/>
    </source>
</evidence>
<evidence type="ECO:0000256" key="1">
    <source>
        <dbReference type="ARBA" id="ARBA00012417"/>
    </source>
</evidence>
<evidence type="ECO:0000313" key="11">
    <source>
        <dbReference type="EMBL" id="BAP39327.1"/>
    </source>
</evidence>
<dbReference type="NCBIfam" id="TIGR01128">
    <property type="entry name" value="holA"/>
    <property type="match status" value="1"/>
</dbReference>
<dbReference type="OrthoDB" id="400018at2"/>
<dbReference type="GO" id="GO:0003887">
    <property type="term" value="F:DNA-directed DNA polymerase activity"/>
    <property type="evidence" value="ECO:0007669"/>
    <property type="project" value="UniProtKB-KW"/>
</dbReference>
<keyword evidence="4" id="KW-0548">Nucleotidyltransferase</keyword>
<dbReference type="InterPro" id="IPR048466">
    <property type="entry name" value="DNA_pol3_delta-like_C"/>
</dbReference>
<dbReference type="GO" id="GO:0009360">
    <property type="term" value="C:DNA polymerase III complex"/>
    <property type="evidence" value="ECO:0007669"/>
    <property type="project" value="InterPro"/>
</dbReference>
<dbReference type="Gene3D" id="1.20.272.10">
    <property type="match status" value="1"/>
</dbReference>
<dbReference type="STRING" id="29554.MCAN360_0021"/>
<dbReference type="InterPro" id="IPR010372">
    <property type="entry name" value="DNA_pol3_delta_N"/>
</dbReference>
<sequence>MYLIKGEDDYLINKKIEEIIQKESSLSNQQIEIIKFYDFFSLDNLSDALNNEGLFFNKKIIIFKNPFIFNQKNKLSSKLINDFITLIKDNINENEYDNVIIFSQEIFKYDKNFLPSLAFNFIDRNSKIIEIPKISEKNLFSFVFNMIKEKKGKISDRVLISFLSTMPNNLSLIESEINKLLLINKEISQQMVDDNNFSLSNNLEFALHEALLKFENPRNIIKKINEQLQYGIDGNSILLQISSTLANAKNIAILKKMNITNDEISKIINIHPYRVKLHYEFYNKISEKKLNSLIKEISKIDIEFKKGNINADLLIDLILISIIK</sequence>
<dbReference type="AlphaFoldDB" id="A0A077L5N6"/>
<dbReference type="Pfam" id="PF21694">
    <property type="entry name" value="DNA_pol3_delta_C"/>
    <property type="match status" value="1"/>
</dbReference>
<evidence type="ECO:0000259" key="10">
    <source>
        <dbReference type="Pfam" id="PF21694"/>
    </source>
</evidence>
<dbReference type="PANTHER" id="PTHR34388">
    <property type="entry name" value="DNA POLYMERASE III SUBUNIT DELTA"/>
    <property type="match status" value="1"/>
</dbReference>
<organism evidence="11 12">
    <name type="scientific">Metamycoplasma canadense</name>
    <dbReference type="NCBI Taxonomy" id="29554"/>
    <lineage>
        <taxon>Bacteria</taxon>
        <taxon>Bacillati</taxon>
        <taxon>Mycoplasmatota</taxon>
        <taxon>Mycoplasmoidales</taxon>
        <taxon>Metamycoplasmataceae</taxon>
        <taxon>Metamycoplasma</taxon>
    </lineage>
</organism>
<dbReference type="RefSeq" id="WP_045433135.1">
    <property type="nucleotide sequence ID" value="NZ_AP014631.1"/>
</dbReference>
<keyword evidence="3" id="KW-0808">Transferase</keyword>
<dbReference type="EMBL" id="AP014631">
    <property type="protein sequence ID" value="BAP39327.1"/>
    <property type="molecule type" value="Genomic_DNA"/>
</dbReference>
<proteinExistence type="inferred from homology"/>
<evidence type="ECO:0000256" key="7">
    <source>
        <dbReference type="ARBA" id="ARBA00034754"/>
    </source>
</evidence>
<dbReference type="Gene3D" id="3.40.50.300">
    <property type="entry name" value="P-loop containing nucleotide triphosphate hydrolases"/>
    <property type="match status" value="1"/>
</dbReference>
<dbReference type="GO" id="GO:0003677">
    <property type="term" value="F:DNA binding"/>
    <property type="evidence" value="ECO:0007669"/>
    <property type="project" value="InterPro"/>
</dbReference>
<dbReference type="InterPro" id="IPR008921">
    <property type="entry name" value="DNA_pol3_clamp-load_cplx_C"/>
</dbReference>
<evidence type="ECO:0000256" key="3">
    <source>
        <dbReference type="ARBA" id="ARBA00022679"/>
    </source>
</evidence>
<keyword evidence="6" id="KW-0239">DNA-directed DNA polymerase</keyword>
<dbReference type="EC" id="2.7.7.7" evidence="1"/>
<dbReference type="SUPFAM" id="SSF48019">
    <property type="entry name" value="post-AAA+ oligomerization domain-like"/>
    <property type="match status" value="1"/>
</dbReference>
<keyword evidence="5" id="KW-0235">DNA replication</keyword>
<name>A0A077L5N6_9BACT</name>
<evidence type="ECO:0000259" key="9">
    <source>
        <dbReference type="Pfam" id="PF06144"/>
    </source>
</evidence>
<feature type="domain" description="DNA polymerase III delta N-terminal" evidence="9">
    <location>
        <begin position="2"/>
        <end position="89"/>
    </location>
</feature>
<dbReference type="SUPFAM" id="SSF52540">
    <property type="entry name" value="P-loop containing nucleoside triphosphate hydrolases"/>
    <property type="match status" value="1"/>
</dbReference>
<comment type="similarity">
    <text evidence="7">Belongs to the DNA polymerase HolA subunit family.</text>
</comment>
<gene>
    <name evidence="11" type="primary">holA</name>
    <name evidence="11" type="ORF">MCAN360_0021</name>
</gene>
<accession>A0A077L5N6</accession>
<protein>
    <recommendedName>
        <fullName evidence="2">DNA polymerase III subunit delta</fullName>
        <ecNumber evidence="1">2.7.7.7</ecNumber>
    </recommendedName>
</protein>
<feature type="domain" description="DNA polymerase III delta subunit-like C-terminal" evidence="10">
    <location>
        <begin position="205"/>
        <end position="321"/>
    </location>
</feature>
<dbReference type="InterPro" id="IPR027417">
    <property type="entry name" value="P-loop_NTPase"/>
</dbReference>
<dbReference type="KEGG" id="mcan:MCAN360_0021"/>
<evidence type="ECO:0000256" key="8">
    <source>
        <dbReference type="ARBA" id="ARBA00049244"/>
    </source>
</evidence>
<dbReference type="PANTHER" id="PTHR34388:SF1">
    <property type="entry name" value="DNA POLYMERASE III SUBUNIT DELTA"/>
    <property type="match status" value="1"/>
</dbReference>
<evidence type="ECO:0000256" key="6">
    <source>
        <dbReference type="ARBA" id="ARBA00022932"/>
    </source>
</evidence>
<keyword evidence="12" id="KW-1185">Reference proteome</keyword>